<dbReference type="GO" id="GO:0003899">
    <property type="term" value="F:DNA-directed RNA polymerase activity"/>
    <property type="evidence" value="ECO:0007669"/>
    <property type="project" value="UniProtKB-EC"/>
</dbReference>
<dbReference type="GO" id="GO:0032549">
    <property type="term" value="F:ribonucleoside binding"/>
    <property type="evidence" value="ECO:0007669"/>
    <property type="project" value="InterPro"/>
</dbReference>
<dbReference type="PROSITE" id="PS01166">
    <property type="entry name" value="RNA_POL_BETA"/>
    <property type="match status" value="1"/>
</dbReference>
<dbReference type="Pfam" id="PF00562">
    <property type="entry name" value="RNA_pol_Rpb2_6"/>
    <property type="match status" value="1"/>
</dbReference>
<reference evidence="9" key="1">
    <citation type="submission" date="2018-01" db="EMBL/GenBank/DDBJ databases">
        <title>Draft genome sequence of Bandra megavirus.</title>
        <authorList>
            <person name="Chatterjee A."/>
            <person name="Yadav R."/>
            <person name="Kondabagil K."/>
        </authorList>
    </citation>
    <scope>NUCLEOTIDE SEQUENCE</scope>
    <source>
        <strain evidence="9">KK-1</strain>
    </source>
</reference>
<organism evidence="9">
    <name type="scientific">Bandra megavirus</name>
    <dbReference type="NCBI Taxonomy" id="2071566"/>
    <lineage>
        <taxon>Viruses</taxon>
        <taxon>Varidnaviria</taxon>
        <taxon>Bamfordvirae</taxon>
        <taxon>Nucleocytoviricota</taxon>
        <taxon>Megaviricetes</taxon>
        <taxon>Imitervirales</taxon>
        <taxon>Mimiviridae</taxon>
        <taxon>Megamimivirinae</taxon>
        <taxon>Megavirus</taxon>
    </lineage>
</organism>
<keyword evidence="3 9" id="KW-0240">DNA-directed RNA polymerase</keyword>
<evidence type="ECO:0000256" key="2">
    <source>
        <dbReference type="ARBA" id="ARBA00012418"/>
    </source>
</evidence>
<dbReference type="EMBL" id="MG779323">
    <property type="protein sequence ID" value="AUV58282.1"/>
    <property type="molecule type" value="Genomic_DNA"/>
</dbReference>
<proteinExistence type="inferred from homology"/>
<dbReference type="GO" id="GO:0003677">
    <property type="term" value="F:DNA binding"/>
    <property type="evidence" value="ECO:0007669"/>
    <property type="project" value="InterPro"/>
</dbReference>
<keyword evidence="4" id="KW-0808">Transferase</keyword>
<dbReference type="GO" id="GO:0000428">
    <property type="term" value="C:DNA-directed RNA polymerase complex"/>
    <property type="evidence" value="ECO:0007669"/>
    <property type="project" value="UniProtKB-KW"/>
</dbReference>
<feature type="domain" description="DNA-directed RNA polymerase subunit 2 hybrid-binding" evidence="8">
    <location>
        <begin position="16"/>
        <end position="293"/>
    </location>
</feature>
<sequence length="336" mass="37618">MILRGNAQKMVGIIVNQEDSLLMNESAIQKGYMRAQALKKYFETIKKNPASSQTGIFMKPDPNKVDNLKDANYDKLSEEGYAKVETVIRDGDVIIGMVNPKPTTREDEKPYKDNSTIYKSLVPGAIDKVITEVNNDGYPIIKIRVRSERIPAVGDKFSSRAGQKGTVGFKIHRADLPFTKSGLIPDIIINPNCMPKRMTIGQLIECLLGKVCAIKGVYGDATPFTGVNINKINDDLVALGHEAWGNETMYNGMTGQRMEVKIFIGPTYYQRLKQMVGDKTHSRARGATQLLTRRKAASVISKIWLVCRYAGNTFKLRERLKKIDKKIINDTITDKL</sequence>
<dbReference type="SUPFAM" id="SSF64484">
    <property type="entry name" value="beta and beta-prime subunits of DNA dependent RNA-polymerase"/>
    <property type="match status" value="1"/>
</dbReference>
<evidence type="ECO:0000256" key="3">
    <source>
        <dbReference type="ARBA" id="ARBA00022478"/>
    </source>
</evidence>
<comment type="similarity">
    <text evidence="1">Belongs to the RNA polymerase beta chain family.</text>
</comment>
<dbReference type="PANTHER" id="PTHR20856">
    <property type="entry name" value="DNA-DIRECTED RNA POLYMERASE I SUBUNIT 2"/>
    <property type="match status" value="1"/>
</dbReference>
<evidence type="ECO:0000259" key="8">
    <source>
        <dbReference type="Pfam" id="PF00562"/>
    </source>
</evidence>
<evidence type="ECO:0000256" key="5">
    <source>
        <dbReference type="ARBA" id="ARBA00022695"/>
    </source>
</evidence>
<protein>
    <recommendedName>
        <fullName evidence="2">DNA-directed RNA polymerase</fullName>
        <ecNumber evidence="2">2.7.7.6</ecNumber>
    </recommendedName>
</protein>
<dbReference type="InterPro" id="IPR007121">
    <property type="entry name" value="RNA_pol_bsu_CS"/>
</dbReference>
<accession>A0A2K9V7T8</accession>
<evidence type="ECO:0000313" key="9">
    <source>
        <dbReference type="EMBL" id="AUV58282.1"/>
    </source>
</evidence>
<evidence type="ECO:0000256" key="1">
    <source>
        <dbReference type="ARBA" id="ARBA00006835"/>
    </source>
</evidence>
<evidence type="ECO:0000256" key="6">
    <source>
        <dbReference type="ARBA" id="ARBA00023163"/>
    </source>
</evidence>
<evidence type="ECO:0000256" key="7">
    <source>
        <dbReference type="ARBA" id="ARBA00048552"/>
    </source>
</evidence>
<keyword evidence="5" id="KW-0548">Nucleotidyltransferase</keyword>
<dbReference type="EC" id="2.7.7.6" evidence="2"/>
<name>A0A2K9V7T8_9VIRU</name>
<dbReference type="InterPro" id="IPR007120">
    <property type="entry name" value="DNA-dir_RNAP_su2_dom"/>
</dbReference>
<evidence type="ECO:0000256" key="4">
    <source>
        <dbReference type="ARBA" id="ARBA00022679"/>
    </source>
</evidence>
<dbReference type="InterPro" id="IPR037033">
    <property type="entry name" value="DNA-dir_RNAP_su2_hyb_sf"/>
</dbReference>
<dbReference type="Gene3D" id="2.40.270.10">
    <property type="entry name" value="DNA-directed RNA polymerase, subunit 2, domain 6"/>
    <property type="match status" value="1"/>
</dbReference>
<keyword evidence="6" id="KW-0804">Transcription</keyword>
<dbReference type="GO" id="GO:0006351">
    <property type="term" value="P:DNA-templated transcription"/>
    <property type="evidence" value="ECO:0007669"/>
    <property type="project" value="InterPro"/>
</dbReference>
<dbReference type="InterPro" id="IPR015712">
    <property type="entry name" value="DNA-dir_RNA_pol_su2"/>
</dbReference>
<comment type="catalytic activity">
    <reaction evidence="7">
        <text>RNA(n) + a ribonucleoside 5'-triphosphate = RNA(n+1) + diphosphate</text>
        <dbReference type="Rhea" id="RHEA:21248"/>
        <dbReference type="Rhea" id="RHEA-COMP:14527"/>
        <dbReference type="Rhea" id="RHEA-COMP:17342"/>
        <dbReference type="ChEBI" id="CHEBI:33019"/>
        <dbReference type="ChEBI" id="CHEBI:61557"/>
        <dbReference type="ChEBI" id="CHEBI:140395"/>
        <dbReference type="EC" id="2.7.7.6"/>
    </reaction>
</comment>